<reference evidence="1 2" key="1">
    <citation type="journal article" date="2016" name="Nat. Commun.">
        <title>Thousands of microbial genomes shed light on interconnected biogeochemical processes in an aquifer system.</title>
        <authorList>
            <person name="Anantharaman K."/>
            <person name="Brown C.T."/>
            <person name="Hug L.A."/>
            <person name="Sharon I."/>
            <person name="Castelle C.J."/>
            <person name="Probst A.J."/>
            <person name="Thomas B.C."/>
            <person name="Singh A."/>
            <person name="Wilkins M.J."/>
            <person name="Karaoz U."/>
            <person name="Brodie E.L."/>
            <person name="Williams K.H."/>
            <person name="Hubbard S.S."/>
            <person name="Banfield J.F."/>
        </authorList>
    </citation>
    <scope>NUCLEOTIDE SEQUENCE [LARGE SCALE GENOMIC DNA]</scope>
</reference>
<gene>
    <name evidence="1" type="ORF">A2867_02005</name>
</gene>
<evidence type="ECO:0000313" key="1">
    <source>
        <dbReference type="EMBL" id="OGE29617.1"/>
    </source>
</evidence>
<organism evidence="1 2">
    <name type="scientific">Candidatus Daviesbacteria bacterium RIFCSPHIGHO2_01_FULL_40_11</name>
    <dbReference type="NCBI Taxonomy" id="1797762"/>
    <lineage>
        <taxon>Bacteria</taxon>
        <taxon>Candidatus Daviesiibacteriota</taxon>
    </lineage>
</organism>
<dbReference type="Proteomes" id="UP000177555">
    <property type="component" value="Unassembled WGS sequence"/>
</dbReference>
<dbReference type="AlphaFoldDB" id="A0A1F5JLU7"/>
<name>A0A1F5JLU7_9BACT</name>
<accession>A0A1F5JLU7</accession>
<proteinExistence type="predicted"/>
<sequence>MKLKTLIFLGVVVFLFVFAHTSSVVFGAPQALSENEVTQKYGVAFPVAELNNCGSIAECGAYCRKDGNLPSCMKFVNTHQLTKEDVLSFNISELGNCQIGSDCRNFCNRDENITQCMDFADKYDLLSPSNIEISRAFTKAIGSGGTPGGCRTLEECDSYCDSSNHTNECLDYVGKKKLVAEKELSATRKVAEGLRQGIETPGKCRGITECDDYCTDTAHFSECAVYAKKVGFYPSEIEADTAGKFIALAAQGATPGGCKSKEACDSYCAIPAHGVECTDFAVSAGLLSKDDAEAIKKNGGTGPGGCKSKEECSAFCNQTSNQNVCLQYAKDHNIPVEFSGPGGCSSIDSCTAYCKDHPDDSTCKQYDSSFKGPGGCSDKDSCTSFCKEHKDDPECQKYAGQYGGFSGPGGCKDEASCKDYCTKNQSDSACQQFAGQYGGMQKGPGGCTDEASCTSYCKSNPKDGECAKYAGQYGGFSGPGGCTDEASCTSYCKSNPKDSACAPYVGQYGGGAQQP</sequence>
<comment type="caution">
    <text evidence="1">The sequence shown here is derived from an EMBL/GenBank/DDBJ whole genome shotgun (WGS) entry which is preliminary data.</text>
</comment>
<evidence type="ECO:0000313" key="2">
    <source>
        <dbReference type="Proteomes" id="UP000177555"/>
    </source>
</evidence>
<dbReference type="EMBL" id="MFCP01000003">
    <property type="protein sequence ID" value="OGE29617.1"/>
    <property type="molecule type" value="Genomic_DNA"/>
</dbReference>
<protein>
    <submittedName>
        <fullName evidence="1">Uncharacterized protein</fullName>
    </submittedName>
</protein>